<proteinExistence type="predicted"/>
<protein>
    <submittedName>
        <fullName evidence="2">Uncharacterized protein</fullName>
    </submittedName>
</protein>
<feature type="region of interest" description="Disordered" evidence="1">
    <location>
        <begin position="476"/>
        <end position="547"/>
    </location>
</feature>
<dbReference type="AlphaFoldDB" id="A0AAD9EFS0"/>
<sequence length="547" mass="59709">MHPKSDHLDRRRTADRTSTESFERGLALRAGEARLRPQSSGFLSALIPRASSMATSYVSWSTSEQTQPSMSQARNGKDASSTPETIRNGLQETGVFNGTGKSMSRRETNAVPAEKSKSQKQHCVGTGVSARPGRDSHQASPVQLRSIIRYQDKGVMTAADLPPVPNDQLEVKPAELPSKGHNNAFDGGVGSVKGSVNTQELPAPIVAADNADQIGQGISNRLPPDQRNEQGLTADHASERMPVNIVPTIVSTQTSSAAKQPRLHVSVPDDDICGNSNGMEAVAPAPETAGEALCKPSSTIDGPTRNLESRETALRSQQAQHSTPLSVISGAPSLTKMAWRSSTLCDEVLNRDLIPGPSTALYDEYTEFMGAQPRIQFGSGEEDAFRPPLPLLQDPRFRGHRHDQIMGCKDHSRRIDTPLSQPHESLADFIARAEQDAFGNRSEEGVTNSSHGSALNGRRLDTRYSKTPYIKSPLPDELAVSERQPEHSSWHITDSANNNHKRTQRLPVAGYNRSFEIDFLSSRTQPNEANQDDELEEGRELWPPNLF</sequence>
<feature type="region of interest" description="Disordered" evidence="1">
    <location>
        <begin position="1"/>
        <end position="23"/>
    </location>
</feature>
<name>A0AAD9EFS0_9PEZI</name>
<evidence type="ECO:0000256" key="1">
    <source>
        <dbReference type="SAM" id="MobiDB-lite"/>
    </source>
</evidence>
<gene>
    <name evidence="2" type="ORF">CCHR01_14203</name>
</gene>
<feature type="compositionally biased region" description="Polar residues" evidence="1">
    <location>
        <begin position="61"/>
        <end position="102"/>
    </location>
</feature>
<feature type="region of interest" description="Disordered" evidence="1">
    <location>
        <begin position="439"/>
        <end position="460"/>
    </location>
</feature>
<accession>A0AAD9EFS0</accession>
<dbReference type="Proteomes" id="UP001243330">
    <property type="component" value="Unassembled WGS sequence"/>
</dbReference>
<evidence type="ECO:0000313" key="2">
    <source>
        <dbReference type="EMBL" id="KAK1843166.1"/>
    </source>
</evidence>
<comment type="caution">
    <text evidence="2">The sequence shown here is derived from an EMBL/GenBank/DDBJ whole genome shotgun (WGS) entry which is preliminary data.</text>
</comment>
<keyword evidence="3" id="KW-1185">Reference proteome</keyword>
<reference evidence="2" key="1">
    <citation type="submission" date="2023-01" db="EMBL/GenBank/DDBJ databases">
        <title>Colletotrichum chrysophilum M932 genome sequence.</title>
        <authorList>
            <person name="Baroncelli R."/>
        </authorList>
    </citation>
    <scope>NUCLEOTIDE SEQUENCE</scope>
    <source>
        <strain evidence="2">M932</strain>
    </source>
</reference>
<feature type="region of interest" description="Disordered" evidence="1">
    <location>
        <begin position="61"/>
        <end position="141"/>
    </location>
</feature>
<dbReference type="EMBL" id="JAQOWY010000373">
    <property type="protein sequence ID" value="KAK1843166.1"/>
    <property type="molecule type" value="Genomic_DNA"/>
</dbReference>
<organism evidence="2 3">
    <name type="scientific">Colletotrichum chrysophilum</name>
    <dbReference type="NCBI Taxonomy" id="1836956"/>
    <lineage>
        <taxon>Eukaryota</taxon>
        <taxon>Fungi</taxon>
        <taxon>Dikarya</taxon>
        <taxon>Ascomycota</taxon>
        <taxon>Pezizomycotina</taxon>
        <taxon>Sordariomycetes</taxon>
        <taxon>Hypocreomycetidae</taxon>
        <taxon>Glomerellales</taxon>
        <taxon>Glomerellaceae</taxon>
        <taxon>Colletotrichum</taxon>
        <taxon>Colletotrichum gloeosporioides species complex</taxon>
    </lineage>
</organism>
<evidence type="ECO:0000313" key="3">
    <source>
        <dbReference type="Proteomes" id="UP001243330"/>
    </source>
</evidence>